<protein>
    <submittedName>
        <fullName evidence="2">Uncharacterized protein</fullName>
    </submittedName>
</protein>
<keyword evidence="3" id="KW-1185">Reference proteome</keyword>
<gene>
    <name evidence="2" type="ORF">LITE_LOCUS13832</name>
</gene>
<evidence type="ECO:0000256" key="1">
    <source>
        <dbReference type="SAM" id="MobiDB-lite"/>
    </source>
</evidence>
<organism evidence="2 3">
    <name type="scientific">Linum tenue</name>
    <dbReference type="NCBI Taxonomy" id="586396"/>
    <lineage>
        <taxon>Eukaryota</taxon>
        <taxon>Viridiplantae</taxon>
        <taxon>Streptophyta</taxon>
        <taxon>Embryophyta</taxon>
        <taxon>Tracheophyta</taxon>
        <taxon>Spermatophyta</taxon>
        <taxon>Magnoliopsida</taxon>
        <taxon>eudicotyledons</taxon>
        <taxon>Gunneridae</taxon>
        <taxon>Pentapetalae</taxon>
        <taxon>rosids</taxon>
        <taxon>fabids</taxon>
        <taxon>Malpighiales</taxon>
        <taxon>Linaceae</taxon>
        <taxon>Linum</taxon>
    </lineage>
</organism>
<feature type="region of interest" description="Disordered" evidence="1">
    <location>
        <begin position="1"/>
        <end position="34"/>
    </location>
</feature>
<dbReference type="EMBL" id="CAMGYJ010000004">
    <property type="protein sequence ID" value="CAI0408141.1"/>
    <property type="molecule type" value="Genomic_DNA"/>
</dbReference>
<accession>A0AAV0JDX4</accession>
<evidence type="ECO:0000313" key="2">
    <source>
        <dbReference type="EMBL" id="CAI0408141.1"/>
    </source>
</evidence>
<proteinExistence type="predicted"/>
<dbReference type="Proteomes" id="UP001154282">
    <property type="component" value="Unassembled WGS sequence"/>
</dbReference>
<sequence>MKPCISLSPSLPLPSSGRSSPPTTSRTTTDSQSH</sequence>
<name>A0AAV0JDX4_9ROSI</name>
<evidence type="ECO:0000313" key="3">
    <source>
        <dbReference type="Proteomes" id="UP001154282"/>
    </source>
</evidence>
<dbReference type="AlphaFoldDB" id="A0AAV0JDX4"/>
<reference evidence="2" key="1">
    <citation type="submission" date="2022-08" db="EMBL/GenBank/DDBJ databases">
        <authorList>
            <person name="Gutierrez-Valencia J."/>
        </authorList>
    </citation>
    <scope>NUCLEOTIDE SEQUENCE</scope>
</reference>
<comment type="caution">
    <text evidence="2">The sequence shown here is derived from an EMBL/GenBank/DDBJ whole genome shotgun (WGS) entry which is preliminary data.</text>
</comment>